<sequence>MRIHFTEADLGRTRLAPRIDYMWEIVSAVQLLQHREGALYFDGWRRRVRQEALADPRLRRLLHTLPRIAPHAEYFPDFLTPPGEYDELGDALDAVVSVPKARLHAEIALLGDGSAPVRAIAGGGAPALHGLRSALDRFYRATVLPQLDVVKTALHADLARRMHTYLHDGVEAMLTGIAPGAAWEPPTLRLPYALDGDLHLDGRGLRLVPCYFSLMHPVALADPRLPPTVAVPIDPATRLPAEPRRAGDHLGALVGTTRAAILRLAMDGCSTRELIRRTGVAPATVTHHTAILRDSGWITTHRDGAVASHHITPLGLQVLSWSG</sequence>
<protein>
    <submittedName>
        <fullName evidence="1">ArsR family transcriptional regulator</fullName>
    </submittedName>
</protein>
<dbReference type="SUPFAM" id="SSF46785">
    <property type="entry name" value="Winged helix' DNA-binding domain"/>
    <property type="match status" value="1"/>
</dbReference>
<organism evidence="1 2">
    <name type="scientific">Amycolatopsis vancoresmycina DSM 44592</name>
    <dbReference type="NCBI Taxonomy" id="1292037"/>
    <lineage>
        <taxon>Bacteria</taxon>
        <taxon>Bacillati</taxon>
        <taxon>Actinomycetota</taxon>
        <taxon>Actinomycetes</taxon>
        <taxon>Pseudonocardiales</taxon>
        <taxon>Pseudonocardiaceae</taxon>
        <taxon>Amycolatopsis</taxon>
    </lineage>
</organism>
<name>R1HD74_9PSEU</name>
<accession>R1HD74</accession>
<dbReference type="CDD" id="cd00090">
    <property type="entry name" value="HTH_ARSR"/>
    <property type="match status" value="1"/>
</dbReference>
<dbReference type="InterPro" id="IPR036388">
    <property type="entry name" value="WH-like_DNA-bd_sf"/>
</dbReference>
<keyword evidence="2" id="KW-1185">Reference proteome</keyword>
<dbReference type="OrthoDB" id="3808065at2"/>
<dbReference type="InterPro" id="IPR036390">
    <property type="entry name" value="WH_DNA-bd_sf"/>
</dbReference>
<gene>
    <name evidence="1" type="ORF">H480_43620</name>
</gene>
<comment type="caution">
    <text evidence="1">The sequence shown here is derived from an EMBL/GenBank/DDBJ whole genome shotgun (WGS) entry which is preliminary data.</text>
</comment>
<proteinExistence type="predicted"/>
<dbReference type="AlphaFoldDB" id="R1HD74"/>
<dbReference type="PATRIC" id="fig|1292037.4.peg.8174"/>
<dbReference type="Gene3D" id="1.10.10.10">
    <property type="entry name" value="Winged helix-like DNA-binding domain superfamily/Winged helix DNA-binding domain"/>
    <property type="match status" value="1"/>
</dbReference>
<dbReference type="RefSeq" id="WP_004562554.1">
    <property type="nucleotide sequence ID" value="NZ_AOUO01000765.1"/>
</dbReference>
<dbReference type="InterPro" id="IPR011991">
    <property type="entry name" value="ArsR-like_HTH"/>
</dbReference>
<evidence type="ECO:0000313" key="1">
    <source>
        <dbReference type="EMBL" id="EOD58396.1"/>
    </source>
</evidence>
<dbReference type="EMBL" id="AOUO01000765">
    <property type="protein sequence ID" value="EOD58396.1"/>
    <property type="molecule type" value="Genomic_DNA"/>
</dbReference>
<dbReference type="eggNOG" id="COG0640">
    <property type="taxonomic scope" value="Bacteria"/>
</dbReference>
<evidence type="ECO:0000313" key="2">
    <source>
        <dbReference type="Proteomes" id="UP000014139"/>
    </source>
</evidence>
<dbReference type="Proteomes" id="UP000014139">
    <property type="component" value="Unassembled WGS sequence"/>
</dbReference>
<reference evidence="1 2" key="1">
    <citation type="submission" date="2013-02" db="EMBL/GenBank/DDBJ databases">
        <title>Draft genome sequence of Amycolatopsis vancoresmycina strain DSM 44592T.</title>
        <authorList>
            <person name="Kumar S."/>
            <person name="Kaur N."/>
            <person name="Kaur C."/>
            <person name="Raghava G.P.S."/>
            <person name="Mayilraj S."/>
        </authorList>
    </citation>
    <scope>NUCLEOTIDE SEQUENCE [LARGE SCALE GENOMIC DNA]</scope>
    <source>
        <strain evidence="1 2">DSM 44592</strain>
    </source>
</reference>